<name>A0A8X6F5T3_TRICU</name>
<sequence>MTFPITFACLAVLLLPCFSMIEQFFTGNCFYTFAIVLNIMLRELYAKTAAANLKTNKKSGILCNCNLQQFELICYESIDILKAPRLVNNPFAYAYTNNPFCGKDFLPLDPDVALP</sequence>
<evidence type="ECO:0000313" key="2">
    <source>
        <dbReference type="EMBL" id="GFQ70349.1"/>
    </source>
</evidence>
<comment type="caution">
    <text evidence="2">The sequence shown here is derived from an EMBL/GenBank/DDBJ whole genome shotgun (WGS) entry which is preliminary data.</text>
</comment>
<dbReference type="EMBL" id="BMAO01010933">
    <property type="protein sequence ID" value="GFQ70349.1"/>
    <property type="molecule type" value="Genomic_DNA"/>
</dbReference>
<feature type="signal peptide" evidence="1">
    <location>
        <begin position="1"/>
        <end position="19"/>
    </location>
</feature>
<accession>A0A8X6F5T3</accession>
<feature type="chain" id="PRO_5036461008" evidence="1">
    <location>
        <begin position="20"/>
        <end position="115"/>
    </location>
</feature>
<evidence type="ECO:0000313" key="3">
    <source>
        <dbReference type="Proteomes" id="UP000887116"/>
    </source>
</evidence>
<reference evidence="2" key="1">
    <citation type="submission" date="2020-07" db="EMBL/GenBank/DDBJ databases">
        <title>Multicomponent nature underlies the extraordinary mechanical properties of spider dragline silk.</title>
        <authorList>
            <person name="Kono N."/>
            <person name="Nakamura H."/>
            <person name="Mori M."/>
            <person name="Yoshida Y."/>
            <person name="Ohtoshi R."/>
            <person name="Malay A.D."/>
            <person name="Moran D.A.P."/>
            <person name="Tomita M."/>
            <person name="Numata K."/>
            <person name="Arakawa K."/>
        </authorList>
    </citation>
    <scope>NUCLEOTIDE SEQUENCE</scope>
</reference>
<organism evidence="2 3">
    <name type="scientific">Trichonephila clavata</name>
    <name type="common">Joro spider</name>
    <name type="synonym">Nephila clavata</name>
    <dbReference type="NCBI Taxonomy" id="2740835"/>
    <lineage>
        <taxon>Eukaryota</taxon>
        <taxon>Metazoa</taxon>
        <taxon>Ecdysozoa</taxon>
        <taxon>Arthropoda</taxon>
        <taxon>Chelicerata</taxon>
        <taxon>Arachnida</taxon>
        <taxon>Araneae</taxon>
        <taxon>Araneomorphae</taxon>
        <taxon>Entelegynae</taxon>
        <taxon>Araneoidea</taxon>
        <taxon>Nephilidae</taxon>
        <taxon>Trichonephila</taxon>
    </lineage>
</organism>
<dbReference type="Proteomes" id="UP000887116">
    <property type="component" value="Unassembled WGS sequence"/>
</dbReference>
<evidence type="ECO:0000256" key="1">
    <source>
        <dbReference type="SAM" id="SignalP"/>
    </source>
</evidence>
<keyword evidence="1" id="KW-0732">Signal</keyword>
<proteinExistence type="predicted"/>
<gene>
    <name evidence="2" type="primary">NCL1_11144</name>
    <name evidence="2" type="ORF">TNCT_601371</name>
</gene>
<protein>
    <submittedName>
        <fullName evidence="2">Uncharacterized protein</fullName>
    </submittedName>
</protein>
<keyword evidence="3" id="KW-1185">Reference proteome</keyword>
<dbReference type="AlphaFoldDB" id="A0A8X6F5T3"/>